<protein>
    <submittedName>
        <fullName evidence="2">Uncharacterized protein</fullName>
    </submittedName>
</protein>
<dbReference type="PANTHER" id="PTHR37305:SF1">
    <property type="entry name" value="MEMBRANE PROTEIN"/>
    <property type="match status" value="1"/>
</dbReference>
<evidence type="ECO:0000313" key="2">
    <source>
        <dbReference type="EMBL" id="OQP53705.1"/>
    </source>
</evidence>
<keyword evidence="1" id="KW-0812">Transmembrane</keyword>
<feature type="transmembrane region" description="Helical" evidence="1">
    <location>
        <begin position="239"/>
        <end position="256"/>
    </location>
</feature>
<feature type="transmembrane region" description="Helical" evidence="1">
    <location>
        <begin position="73"/>
        <end position="95"/>
    </location>
</feature>
<feature type="transmembrane region" description="Helical" evidence="1">
    <location>
        <begin position="116"/>
        <end position="140"/>
    </location>
</feature>
<dbReference type="AlphaFoldDB" id="A0A1V9F5X4"/>
<proteinExistence type="predicted"/>
<dbReference type="RefSeq" id="WP_081169591.1">
    <property type="nucleotide sequence ID" value="NZ_LWBP01000210.1"/>
</dbReference>
<dbReference type="OrthoDB" id="1452202at2"/>
<dbReference type="EMBL" id="LWBP01000210">
    <property type="protein sequence ID" value="OQP53705.1"/>
    <property type="molecule type" value="Genomic_DNA"/>
</dbReference>
<dbReference type="PANTHER" id="PTHR37305">
    <property type="entry name" value="INTEGRAL MEMBRANE PROTEIN-RELATED"/>
    <property type="match status" value="1"/>
</dbReference>
<gene>
    <name evidence="2" type="ORF">A4R26_06995</name>
</gene>
<dbReference type="STRING" id="550983.A4R26_06995"/>
<dbReference type="Proteomes" id="UP000192276">
    <property type="component" value="Unassembled WGS sequence"/>
</dbReference>
<accession>A0A1V9F5X4</accession>
<dbReference type="Pfam" id="PF12730">
    <property type="entry name" value="ABC2_membrane_4"/>
    <property type="match status" value="1"/>
</dbReference>
<sequence>MGQLLAIEWMKVKNYRAFWILLCLYVATIFGANYIAFRIQESIYQSKQAKGIAEMVLGTPYSFPTVWQTTANISSFLLFIPGLIMIITITNEYSFKTHRQNVIDGWTRQQFIVAKIMMAALLSLLSTVVVFMAATLYGFMEGTNSFSFDGFSYIWLYLLQAMSYIMVAVVMAVLFKRGGLAIGVFFSYALVLEQIIVLLLNKYANYSGRYLPLETTDMLVPFPRIQQIMNKLIATPPNYTAIFIMALIYLAAYLFFSVKKFTTDDL</sequence>
<feature type="transmembrane region" description="Helical" evidence="1">
    <location>
        <begin position="180"/>
        <end position="200"/>
    </location>
</feature>
<feature type="transmembrane region" description="Helical" evidence="1">
    <location>
        <begin position="17"/>
        <end position="37"/>
    </location>
</feature>
<keyword evidence="3" id="KW-1185">Reference proteome</keyword>
<feature type="transmembrane region" description="Helical" evidence="1">
    <location>
        <begin position="152"/>
        <end position="175"/>
    </location>
</feature>
<keyword evidence="1" id="KW-0472">Membrane</keyword>
<evidence type="ECO:0000313" key="3">
    <source>
        <dbReference type="Proteomes" id="UP000192276"/>
    </source>
</evidence>
<comment type="caution">
    <text evidence="2">The sequence shown here is derived from an EMBL/GenBank/DDBJ whole genome shotgun (WGS) entry which is preliminary data.</text>
</comment>
<name>A0A1V9F5X4_9BACT</name>
<keyword evidence="1" id="KW-1133">Transmembrane helix</keyword>
<reference evidence="3" key="1">
    <citation type="submission" date="2016-04" db="EMBL/GenBank/DDBJ databases">
        <authorList>
            <person name="Chen L."/>
            <person name="Zhuang W."/>
            <person name="Wang G."/>
        </authorList>
    </citation>
    <scope>NUCLEOTIDE SEQUENCE [LARGE SCALE GENOMIC DNA]</scope>
    <source>
        <strain evidence="3">208</strain>
    </source>
</reference>
<organism evidence="2 3">
    <name type="scientific">Niastella populi</name>
    <dbReference type="NCBI Taxonomy" id="550983"/>
    <lineage>
        <taxon>Bacteria</taxon>
        <taxon>Pseudomonadati</taxon>
        <taxon>Bacteroidota</taxon>
        <taxon>Chitinophagia</taxon>
        <taxon>Chitinophagales</taxon>
        <taxon>Chitinophagaceae</taxon>
        <taxon>Niastella</taxon>
    </lineage>
</organism>
<evidence type="ECO:0000256" key="1">
    <source>
        <dbReference type="SAM" id="Phobius"/>
    </source>
</evidence>